<sequence length="62" mass="6975">MRELLKALGHPSRGVRPTLKERWLFEGTLPFMTVLNDALGSADNLLGTFPLHPTEIRIGYAR</sequence>
<dbReference type="KEGG" id="svl:Strvi_9367"/>
<keyword evidence="1" id="KW-0614">Plasmid</keyword>
<organism evidence="1 2">
    <name type="scientific">Streptomyces violaceusniger (strain Tu 4113)</name>
    <dbReference type="NCBI Taxonomy" id="653045"/>
    <lineage>
        <taxon>Bacteria</taxon>
        <taxon>Bacillati</taxon>
        <taxon>Actinomycetota</taxon>
        <taxon>Actinomycetes</taxon>
        <taxon>Kitasatosporales</taxon>
        <taxon>Streptomycetaceae</taxon>
        <taxon>Streptomyces</taxon>
        <taxon>Streptomyces violaceusniger group</taxon>
    </lineage>
</organism>
<dbReference type="EMBL" id="CP002995">
    <property type="protein sequence ID" value="AEM88630.1"/>
    <property type="molecule type" value="Genomic_DNA"/>
</dbReference>
<evidence type="ECO:0000313" key="1">
    <source>
        <dbReference type="EMBL" id="AEM88630.1"/>
    </source>
</evidence>
<evidence type="ECO:0000313" key="2">
    <source>
        <dbReference type="Proteomes" id="UP000008703"/>
    </source>
</evidence>
<dbReference type="HOGENOM" id="CLU_2902544_0_0_11"/>
<accession>G2PH56</accession>
<name>G2PH56_STRV4</name>
<proteinExistence type="predicted"/>
<reference evidence="1" key="1">
    <citation type="submission" date="2011-08" db="EMBL/GenBank/DDBJ databases">
        <title>Complete sequence of plasmid 1 of Streptomyces violaceusniger Tu 4113.</title>
        <authorList>
            <consortium name="US DOE Joint Genome Institute"/>
            <person name="Lucas S."/>
            <person name="Han J."/>
            <person name="Lapidus A."/>
            <person name="Cheng J.-F."/>
            <person name="Goodwin L."/>
            <person name="Pitluck S."/>
            <person name="Peters L."/>
            <person name="Ivanova N."/>
            <person name="Daligault H."/>
            <person name="Detter J.C."/>
            <person name="Han C."/>
            <person name="Tapia R."/>
            <person name="Land M."/>
            <person name="Hauser L."/>
            <person name="Kyrpides N."/>
            <person name="Ivanova N."/>
            <person name="Pagani I."/>
            <person name="Hagen A."/>
            <person name="Katz L."/>
            <person name="Fiedler H.-P."/>
            <person name="Keasling J."/>
            <person name="Fortman J."/>
            <person name="Woyke T."/>
        </authorList>
    </citation>
    <scope>NUCLEOTIDE SEQUENCE [LARGE SCALE GENOMIC DNA]</scope>
    <source>
        <strain evidence="1">Tu 4113</strain>
        <plasmid evidence="1">pSTRVI01</plasmid>
    </source>
</reference>
<protein>
    <submittedName>
        <fullName evidence="1">Uncharacterized protein</fullName>
    </submittedName>
</protein>
<gene>
    <name evidence="1" type="ORF">Strvi_9367</name>
</gene>
<geneLocation type="plasmid" evidence="1 2">
    <name>pSTRVI01</name>
</geneLocation>
<keyword evidence="2" id="KW-1185">Reference proteome</keyword>
<dbReference type="Proteomes" id="UP000008703">
    <property type="component" value="Plasmid pSTRVI01"/>
</dbReference>
<dbReference type="AlphaFoldDB" id="G2PH56"/>